<feature type="compositionally biased region" description="Low complexity" evidence="1">
    <location>
        <begin position="32"/>
        <end position="53"/>
    </location>
</feature>
<feature type="region of interest" description="Disordered" evidence="1">
    <location>
        <begin position="346"/>
        <end position="369"/>
    </location>
</feature>
<feature type="compositionally biased region" description="Polar residues" evidence="1">
    <location>
        <begin position="638"/>
        <end position="655"/>
    </location>
</feature>
<accession>W9R6N0</accession>
<feature type="compositionally biased region" description="Polar residues" evidence="1">
    <location>
        <begin position="393"/>
        <end position="410"/>
    </location>
</feature>
<sequence>MDATTPVNWEALDALVIDFAKSENLIEDSFASSSSPSSVHSSPSSSSSPSLSSSSYHSRLIIRQIRRSLESGDVDAAIDILRTHAPFILDDHRLLFRLHKQKFIELLRRGTLEDRDSAINCLRTSLAPCALDAYPEAYEEFKHVLLAFIYDKADQSSPVANEWSERRRFDIAGLLSTVLRAHLHAYDPVFSMTLRYLISIHKGFCFRQGISSPISDLPERLLLEERDPPATPQETLYEAPPFDEVDIQALAHAVELTRQGAVDSLRFAKGDLFQAFQNELCRMNLDVSMLDELVREYCVYRGIVDSVFASPSGIQTLSKQLKVDHPVLGSSSSRDLSLEVDCGASKNSDADSSISNAHVGGSPEKNVDVTSMQGIDVELRYAFEPTTIHEDCSTSGSHQPENLRIQQRSRISAGERSKRKRWRGRNDDVGFTPTTSVDESSKQDLSTSNTERQVLDRHPILDIKNREDRYEIILGMKELASRGMAAEVVDEVNALDPNFFVQNPIFLFQLKQVEFLKLVSSGDYSGGLRVACSHLGPLAASDPSLLKPLKETLLALLQPNEEAVGKGLPLHALASSLQVAIGKRLGIEEPQLMKIIRTTLNSHNEWFKLQMCKDRFESLLQIDSLKEANPSLLTSITTSKMNTDRSSNGSPQATLSSSSRMSEDGSSPTQTSSRDVICDENAILKVMEFLALPRADAIHLLAQYNGNAETVIQQIFA</sequence>
<gene>
    <name evidence="3" type="ORF">L484_008265</name>
</gene>
<name>W9R6N0_9ROSA</name>
<evidence type="ECO:0000313" key="4">
    <source>
        <dbReference type="Proteomes" id="UP000030645"/>
    </source>
</evidence>
<dbReference type="InterPro" id="IPR024964">
    <property type="entry name" value="CTLH/CRA"/>
</dbReference>
<feature type="region of interest" description="Disordered" evidence="1">
    <location>
        <begin position="638"/>
        <end position="674"/>
    </location>
</feature>
<dbReference type="STRING" id="981085.W9R6N0"/>
<feature type="compositionally biased region" description="Polar residues" evidence="1">
    <location>
        <begin position="432"/>
        <end position="452"/>
    </location>
</feature>
<feature type="region of interest" description="Disordered" evidence="1">
    <location>
        <begin position="30"/>
        <end position="53"/>
    </location>
</feature>
<feature type="domain" description="CTLH" evidence="2">
    <location>
        <begin position="58"/>
        <end position="114"/>
    </location>
</feature>
<feature type="compositionally biased region" description="Low complexity" evidence="1">
    <location>
        <begin position="656"/>
        <end position="667"/>
    </location>
</feature>
<protein>
    <recommendedName>
        <fullName evidence="2">CTLH domain-containing protein</fullName>
    </recommendedName>
</protein>
<dbReference type="PROSITE" id="PS50897">
    <property type="entry name" value="CTLH"/>
    <property type="match status" value="2"/>
</dbReference>
<dbReference type="PANTHER" id="PTHR12864">
    <property type="entry name" value="RAN BINDING PROTEIN 9-RELATED"/>
    <property type="match status" value="1"/>
</dbReference>
<keyword evidence="4" id="KW-1185">Reference proteome</keyword>
<dbReference type="AlphaFoldDB" id="W9R6N0"/>
<dbReference type="InterPro" id="IPR006595">
    <property type="entry name" value="CTLH_C"/>
</dbReference>
<feature type="region of interest" description="Disordered" evidence="1">
    <location>
        <begin position="390"/>
        <end position="453"/>
    </location>
</feature>
<evidence type="ECO:0000313" key="3">
    <source>
        <dbReference type="EMBL" id="EXB55914.1"/>
    </source>
</evidence>
<dbReference type="eggNOG" id="KOG2659">
    <property type="taxonomic scope" value="Eukaryota"/>
</dbReference>
<dbReference type="KEGG" id="mnt:21391636"/>
<dbReference type="SMART" id="SM00668">
    <property type="entry name" value="CTLH"/>
    <property type="match status" value="2"/>
</dbReference>
<reference evidence="4" key="1">
    <citation type="submission" date="2013-01" db="EMBL/GenBank/DDBJ databases">
        <title>Draft Genome Sequence of a Mulberry Tree, Morus notabilis C.K. Schneid.</title>
        <authorList>
            <person name="He N."/>
            <person name="Zhao S."/>
        </authorList>
    </citation>
    <scope>NUCLEOTIDE SEQUENCE</scope>
</reference>
<organism evidence="3 4">
    <name type="scientific">Morus notabilis</name>
    <dbReference type="NCBI Taxonomy" id="981085"/>
    <lineage>
        <taxon>Eukaryota</taxon>
        <taxon>Viridiplantae</taxon>
        <taxon>Streptophyta</taxon>
        <taxon>Embryophyta</taxon>
        <taxon>Tracheophyta</taxon>
        <taxon>Spermatophyta</taxon>
        <taxon>Magnoliopsida</taxon>
        <taxon>eudicotyledons</taxon>
        <taxon>Gunneridae</taxon>
        <taxon>Pentapetalae</taxon>
        <taxon>rosids</taxon>
        <taxon>fabids</taxon>
        <taxon>Rosales</taxon>
        <taxon>Moraceae</taxon>
        <taxon>Moreae</taxon>
        <taxon>Morus</taxon>
    </lineage>
</organism>
<dbReference type="EMBL" id="KE344274">
    <property type="protein sequence ID" value="EXB55914.1"/>
    <property type="molecule type" value="Genomic_DNA"/>
</dbReference>
<feature type="compositionally biased region" description="Polar residues" evidence="1">
    <location>
        <begin position="346"/>
        <end position="356"/>
    </location>
</feature>
<dbReference type="Pfam" id="PF10607">
    <property type="entry name" value="CTLH"/>
    <property type="match status" value="1"/>
</dbReference>
<evidence type="ECO:0000259" key="2">
    <source>
        <dbReference type="PROSITE" id="PS50897"/>
    </source>
</evidence>
<evidence type="ECO:0000256" key="1">
    <source>
        <dbReference type="SAM" id="MobiDB-lite"/>
    </source>
</evidence>
<dbReference type="Proteomes" id="UP000030645">
    <property type="component" value="Unassembled WGS sequence"/>
</dbReference>
<feature type="domain" description="CTLH" evidence="2">
    <location>
        <begin position="469"/>
        <end position="526"/>
    </location>
</feature>
<proteinExistence type="predicted"/>
<dbReference type="OrthoDB" id="2415936at2759"/>
<dbReference type="InterPro" id="IPR050618">
    <property type="entry name" value="Ubq-SigPath_Reg"/>
</dbReference>